<dbReference type="GO" id="GO:0016740">
    <property type="term" value="F:transferase activity"/>
    <property type="evidence" value="ECO:0007669"/>
    <property type="project" value="UniProtKB-KW"/>
</dbReference>
<sequence length="316" mass="35716">MTISVIILTAGTSDRLTYIDALLKSIAKQTVKPDEVIIATETSGAKLRQLLSEHLGGGPHRVIETGYWHKGKTANKAIAEAKGDIIFLLEDDLVLRRNFVEEVVKTFDEHKDAGCVYTNCIWVHQEGLKKRGGLAGLAARLLSKLTVHEALFPRQVKYLGDGLYEVPVFTMSVACKKEVLVRAGLYDEALEEPIQGEDFDLALRIRASGFKIIMNPRAVSYHFTRQATKRAIKLARDPSHLEGIYRSEIYYLTKNINMVGPYLIPHIIYRTIEATTWALRTRKPKVLIYGVKGVIEGVMYGTEARRTNIWHWRKSH</sequence>
<evidence type="ECO:0000313" key="2">
    <source>
        <dbReference type="EMBL" id="CCC81992.1"/>
    </source>
</evidence>
<keyword evidence="3" id="KW-1185">Reference proteome</keyword>
<dbReference type="InterPro" id="IPR001173">
    <property type="entry name" value="Glyco_trans_2-like"/>
</dbReference>
<proteinExistence type="predicted"/>
<dbReference type="PANTHER" id="PTHR43685">
    <property type="entry name" value="GLYCOSYLTRANSFERASE"/>
    <property type="match status" value="1"/>
</dbReference>
<organism evidence="2 3">
    <name type="scientific">Thermoproteus tenax (strain ATCC 35583 / DSM 2078 / JCM 9277 / NBRC 100435 / Kra 1)</name>
    <dbReference type="NCBI Taxonomy" id="768679"/>
    <lineage>
        <taxon>Archaea</taxon>
        <taxon>Thermoproteota</taxon>
        <taxon>Thermoprotei</taxon>
        <taxon>Thermoproteales</taxon>
        <taxon>Thermoproteaceae</taxon>
        <taxon>Thermoproteus</taxon>
    </lineage>
</organism>
<keyword evidence="2" id="KW-0808">Transferase</keyword>
<dbReference type="STRING" id="768679.TTX_1355"/>
<dbReference type="InterPro" id="IPR050834">
    <property type="entry name" value="Glycosyltransf_2"/>
</dbReference>
<dbReference type="GeneID" id="11262237"/>
<dbReference type="InterPro" id="IPR029044">
    <property type="entry name" value="Nucleotide-diphossugar_trans"/>
</dbReference>
<dbReference type="HOGENOM" id="CLU_878859_0_0_2"/>
<dbReference type="KEGG" id="ttn:TTX_1355"/>
<dbReference type="PaxDb" id="768679-TTX_1355"/>
<evidence type="ECO:0000313" key="3">
    <source>
        <dbReference type="Proteomes" id="UP000002654"/>
    </source>
</evidence>
<dbReference type="eggNOG" id="arCOG01381">
    <property type="taxonomic scope" value="Archaea"/>
</dbReference>
<feature type="domain" description="Glycosyltransferase 2-like" evidence="1">
    <location>
        <begin position="12"/>
        <end position="117"/>
    </location>
</feature>
<reference evidence="2 3" key="1">
    <citation type="journal article" date="2011" name="PLoS ONE">
        <title>The complete genome sequence of Thermoproteus tenax: a physiologically versatile member of the Crenarchaeota.</title>
        <authorList>
            <person name="Siebers B."/>
            <person name="Zaparty M."/>
            <person name="Raddatz G."/>
            <person name="Tjaden B."/>
            <person name="Albers S.V."/>
            <person name="Bell S.D."/>
            <person name="Blombach F."/>
            <person name="Kletzin A."/>
            <person name="Kyrpides N."/>
            <person name="Lanz C."/>
            <person name="Plagens A."/>
            <person name="Rampp M."/>
            <person name="Rosinus A."/>
            <person name="von Jan M."/>
            <person name="Makarova K.S."/>
            <person name="Klenk H.P."/>
            <person name="Schuster S.C."/>
            <person name="Hensel R."/>
        </authorList>
    </citation>
    <scope>NUCLEOTIDE SEQUENCE [LARGE SCALE GENOMIC DNA]</scope>
    <source>
        <strain evidence="3">ATCC 35583 / DSM 2078 / JCM 9277 / NBRC 100435 / Kra 1</strain>
    </source>
</reference>
<protein>
    <submittedName>
        <fullName evidence="2">Glycosyltransferase (Type2)</fullName>
        <ecNumber evidence="2">2.-.-.-</ecNumber>
    </submittedName>
</protein>
<dbReference type="Pfam" id="PF00535">
    <property type="entry name" value="Glycos_transf_2"/>
    <property type="match status" value="1"/>
</dbReference>
<dbReference type="EC" id="2.-.-.-" evidence="2"/>
<evidence type="ECO:0000259" key="1">
    <source>
        <dbReference type="Pfam" id="PF00535"/>
    </source>
</evidence>
<dbReference type="PANTHER" id="PTHR43685:SF3">
    <property type="entry name" value="SLR2126 PROTEIN"/>
    <property type="match status" value="1"/>
</dbReference>
<accession>G4RK97</accession>
<dbReference type="AlphaFoldDB" id="G4RK97"/>
<dbReference type="Proteomes" id="UP000002654">
    <property type="component" value="Chromosome"/>
</dbReference>
<dbReference type="RefSeq" id="WP_014127247.1">
    <property type="nucleotide sequence ID" value="NC_016070.1"/>
</dbReference>
<dbReference type="EMBL" id="FN869859">
    <property type="protein sequence ID" value="CCC81992.1"/>
    <property type="molecule type" value="Genomic_DNA"/>
</dbReference>
<dbReference type="SUPFAM" id="SSF53448">
    <property type="entry name" value="Nucleotide-diphospho-sugar transferases"/>
    <property type="match status" value="1"/>
</dbReference>
<dbReference type="PATRIC" id="fig|768679.9.peg.1375"/>
<dbReference type="Gene3D" id="3.90.550.10">
    <property type="entry name" value="Spore Coat Polysaccharide Biosynthesis Protein SpsA, Chain A"/>
    <property type="match status" value="1"/>
</dbReference>
<gene>
    <name evidence="2" type="ordered locus">TTX_1355</name>
</gene>
<name>G4RK97_THETK</name>
<dbReference type="OrthoDB" id="46222at2157"/>